<dbReference type="VEuPathDB" id="VectorBase:GBRI021939"/>
<organism evidence="2 3">
    <name type="scientific">Glossina brevipalpis</name>
    <dbReference type="NCBI Taxonomy" id="37001"/>
    <lineage>
        <taxon>Eukaryota</taxon>
        <taxon>Metazoa</taxon>
        <taxon>Ecdysozoa</taxon>
        <taxon>Arthropoda</taxon>
        <taxon>Hexapoda</taxon>
        <taxon>Insecta</taxon>
        <taxon>Pterygota</taxon>
        <taxon>Neoptera</taxon>
        <taxon>Endopterygota</taxon>
        <taxon>Diptera</taxon>
        <taxon>Brachycera</taxon>
        <taxon>Muscomorpha</taxon>
        <taxon>Hippoboscoidea</taxon>
        <taxon>Glossinidae</taxon>
        <taxon>Glossina</taxon>
    </lineage>
</organism>
<sequence length="356" mass="41330">MAKKQLSLAFFHRLSFTIILWLLLRSNNSVRAISSSAIQNGNALKISPEEQVFEKIIENVPKGIEVEEDDKNIDNKIDESQKQFIADYGYYVNNVKRAPSGFMGMRGKKLFSEQDEETTNAYKYPQMRNDQRYKKAPTAFYGVRGKKFTDDLKRWKDLLQKIEAEQIQEILLKEFLEDLMGIDEKNNELMIKRAPNGFTGVRGKRPDFQKNRKQQKFAIKSFGIVNNNDFIGARGKRSFLMYHPIKRSRQRNFFDFWKKSSYDGGKRQRFVGFGNKFVAVRGKKSSYPNIKKGELTRQTSTLLTTNSSSFWLPNLDDNNNNNNGKTLPNASLETNGNMVGLQMILIIIHFFFQYNK</sequence>
<dbReference type="STRING" id="37001.A0A1A9WJE6"/>
<reference evidence="2" key="2">
    <citation type="submission" date="2020-05" db="UniProtKB">
        <authorList>
            <consortium name="EnsemblMetazoa"/>
        </authorList>
    </citation>
    <scope>IDENTIFICATION</scope>
    <source>
        <strain evidence="2">IAEA</strain>
    </source>
</reference>
<keyword evidence="1" id="KW-0732">Signal</keyword>
<evidence type="ECO:0000313" key="3">
    <source>
        <dbReference type="Proteomes" id="UP000091820"/>
    </source>
</evidence>
<dbReference type="AlphaFoldDB" id="A0A1A9WJE6"/>
<reference evidence="3" key="1">
    <citation type="submission" date="2014-03" db="EMBL/GenBank/DDBJ databases">
        <authorList>
            <person name="Aksoy S."/>
            <person name="Warren W."/>
            <person name="Wilson R.K."/>
        </authorList>
    </citation>
    <scope>NUCLEOTIDE SEQUENCE [LARGE SCALE GENOMIC DNA]</scope>
    <source>
        <strain evidence="3">IAEA</strain>
    </source>
</reference>
<accession>A0A1A9WJE6</accession>
<feature type="chain" id="PRO_5008400416" description="Tachykinin" evidence="1">
    <location>
        <begin position="33"/>
        <end position="356"/>
    </location>
</feature>
<name>A0A1A9WJE6_9MUSC</name>
<protein>
    <recommendedName>
        <fullName evidence="4">Tachykinin</fullName>
    </recommendedName>
</protein>
<dbReference type="EnsemblMetazoa" id="GBRI021939-RA">
    <property type="protein sequence ID" value="GBRI021939-PA"/>
    <property type="gene ID" value="GBRI021939"/>
</dbReference>
<evidence type="ECO:0000313" key="2">
    <source>
        <dbReference type="EnsemblMetazoa" id="GBRI021939-PA"/>
    </source>
</evidence>
<evidence type="ECO:0000256" key="1">
    <source>
        <dbReference type="SAM" id="SignalP"/>
    </source>
</evidence>
<evidence type="ECO:0008006" key="4">
    <source>
        <dbReference type="Google" id="ProtNLM"/>
    </source>
</evidence>
<dbReference type="Proteomes" id="UP000091820">
    <property type="component" value="Unassembled WGS sequence"/>
</dbReference>
<feature type="signal peptide" evidence="1">
    <location>
        <begin position="1"/>
        <end position="32"/>
    </location>
</feature>
<proteinExistence type="predicted"/>
<keyword evidence="3" id="KW-1185">Reference proteome</keyword>